<feature type="domain" description="Thiamine phosphate synthase/TenI" evidence="1">
    <location>
        <begin position="69"/>
        <end position="179"/>
    </location>
</feature>
<reference evidence="3" key="1">
    <citation type="journal article" date="2019" name="Int. J. Syst. Evol. Microbiol.">
        <title>The Global Catalogue of Microorganisms (GCM) 10K type strain sequencing project: providing services to taxonomists for standard genome sequencing and annotation.</title>
        <authorList>
            <consortium name="The Broad Institute Genomics Platform"/>
            <consortium name="The Broad Institute Genome Sequencing Center for Infectious Disease"/>
            <person name="Wu L."/>
            <person name="Ma J."/>
        </authorList>
    </citation>
    <scope>NUCLEOTIDE SEQUENCE [LARGE SCALE GENOMIC DNA]</scope>
    <source>
        <strain evidence="3">CECT 7398</strain>
    </source>
</reference>
<dbReference type="Pfam" id="PF02581">
    <property type="entry name" value="TMP-TENI"/>
    <property type="match status" value="1"/>
</dbReference>
<dbReference type="SUPFAM" id="SSF51391">
    <property type="entry name" value="Thiamin phosphate synthase"/>
    <property type="match status" value="1"/>
</dbReference>
<evidence type="ECO:0000313" key="3">
    <source>
        <dbReference type="Proteomes" id="UP001238540"/>
    </source>
</evidence>
<evidence type="ECO:0000313" key="2">
    <source>
        <dbReference type="EMBL" id="MDN3609788.1"/>
    </source>
</evidence>
<gene>
    <name evidence="2" type="ORF">QWZ16_08765</name>
</gene>
<evidence type="ECO:0000259" key="1">
    <source>
        <dbReference type="Pfam" id="PF02581"/>
    </source>
</evidence>
<dbReference type="InterPro" id="IPR036206">
    <property type="entry name" value="ThiamineP_synth_sf"/>
</dbReference>
<dbReference type="RefSeq" id="WP_170882887.1">
    <property type="nucleotide sequence ID" value="NZ_JABEYA020000007.1"/>
</dbReference>
<accession>A0ABT8BUN1</accession>
<dbReference type="CDD" id="cd00564">
    <property type="entry name" value="TMP_TenI"/>
    <property type="match status" value="1"/>
</dbReference>
<protein>
    <submittedName>
        <fullName evidence="2">Thiamine phosphate synthase</fullName>
    </submittedName>
</protein>
<comment type="caution">
    <text evidence="2">The sequence shown here is derived from an EMBL/GenBank/DDBJ whole genome shotgun (WGS) entry which is preliminary data.</text>
</comment>
<proteinExistence type="predicted"/>
<dbReference type="InterPro" id="IPR022998">
    <property type="entry name" value="ThiamineP_synth_TenI"/>
</dbReference>
<dbReference type="EMBL" id="JAUFQC010000001">
    <property type="protein sequence ID" value="MDN3609788.1"/>
    <property type="molecule type" value="Genomic_DNA"/>
</dbReference>
<sequence length="181" mass="19815">MILPRQYAITGVQENLSVIAQMMDRKTANDMSQVRVKSHPLSTLKKALGSHLNGIVLLNSTSYDGSHLAPFHGLHLTSSDARDNALIRELRQQGMQYLAASCHNEEEIERANSVGCDFVTISPVEVASCHPQAVPIGWHRFEQLSALATMPTFALGGMSMEQLADAQRFGAYGVSGISDFW</sequence>
<organism evidence="2 3">
    <name type="scientific">Vibrio ostreicida</name>
    <dbReference type="NCBI Taxonomy" id="526588"/>
    <lineage>
        <taxon>Bacteria</taxon>
        <taxon>Pseudomonadati</taxon>
        <taxon>Pseudomonadota</taxon>
        <taxon>Gammaproteobacteria</taxon>
        <taxon>Vibrionales</taxon>
        <taxon>Vibrionaceae</taxon>
        <taxon>Vibrio</taxon>
    </lineage>
</organism>
<name>A0ABT8BUN1_9VIBR</name>
<dbReference type="Proteomes" id="UP001238540">
    <property type="component" value="Unassembled WGS sequence"/>
</dbReference>
<dbReference type="InterPro" id="IPR013785">
    <property type="entry name" value="Aldolase_TIM"/>
</dbReference>
<dbReference type="Gene3D" id="3.20.20.70">
    <property type="entry name" value="Aldolase class I"/>
    <property type="match status" value="1"/>
</dbReference>
<keyword evidence="3" id="KW-1185">Reference proteome</keyword>